<organism evidence="11 12">
    <name type="scientific">Pseudomonas oryzae</name>
    <dbReference type="NCBI Taxonomy" id="1392877"/>
    <lineage>
        <taxon>Bacteria</taxon>
        <taxon>Pseudomonadati</taxon>
        <taxon>Pseudomonadota</taxon>
        <taxon>Gammaproteobacteria</taxon>
        <taxon>Pseudomonadales</taxon>
        <taxon>Pseudomonadaceae</taxon>
        <taxon>Pseudomonas</taxon>
    </lineage>
</organism>
<dbReference type="GO" id="GO:0016159">
    <property type="term" value="F:muconolactone delta-isomerase activity"/>
    <property type="evidence" value="ECO:0007669"/>
    <property type="project" value="UniProtKB-UniRule"/>
</dbReference>
<feature type="domain" description="Muconolactone isomerase" evidence="10">
    <location>
        <begin position="1"/>
        <end position="89"/>
    </location>
</feature>
<comment type="catalytic activity">
    <reaction evidence="1 9">
        <text>(S)-muconolactone = (4,5-dihydro-5-oxofuran-2-yl)-acetate</text>
        <dbReference type="Rhea" id="RHEA:12348"/>
        <dbReference type="ChEBI" id="CHEBI:58425"/>
        <dbReference type="ChEBI" id="CHEBI:58736"/>
        <dbReference type="EC" id="5.3.3.4"/>
    </reaction>
</comment>
<dbReference type="EMBL" id="LT629751">
    <property type="protein sequence ID" value="SDS37286.1"/>
    <property type="molecule type" value="Genomic_DNA"/>
</dbReference>
<keyword evidence="7 9" id="KW-0413">Isomerase</keyword>
<evidence type="ECO:0000256" key="3">
    <source>
        <dbReference type="ARBA" id="ARBA00010882"/>
    </source>
</evidence>
<dbReference type="SUPFAM" id="SSF54909">
    <property type="entry name" value="Dimeric alpha+beta barrel"/>
    <property type="match status" value="1"/>
</dbReference>
<dbReference type="InterPro" id="IPR026029">
    <property type="entry name" value="MLI_dom"/>
</dbReference>
<dbReference type="AlphaFoldDB" id="A0A1H1RP14"/>
<evidence type="ECO:0000256" key="9">
    <source>
        <dbReference type="PIRNR" id="PIRNR001486"/>
    </source>
</evidence>
<dbReference type="InterPro" id="IPR011008">
    <property type="entry name" value="Dimeric_a/b-barrel"/>
</dbReference>
<dbReference type="InterPro" id="IPR003464">
    <property type="entry name" value="Muconolactone_d_Isoase"/>
</dbReference>
<evidence type="ECO:0000256" key="8">
    <source>
        <dbReference type="NCBIfam" id="TIGR03221"/>
    </source>
</evidence>
<evidence type="ECO:0000256" key="7">
    <source>
        <dbReference type="ARBA" id="ARBA00023235"/>
    </source>
</evidence>
<comment type="similarity">
    <text evidence="3 9">Belongs to the muconolactone Delta-isomerase family.</text>
</comment>
<evidence type="ECO:0000256" key="4">
    <source>
        <dbReference type="ARBA" id="ARBA00011365"/>
    </source>
</evidence>
<evidence type="ECO:0000313" key="12">
    <source>
        <dbReference type="Proteomes" id="UP000243359"/>
    </source>
</evidence>
<keyword evidence="6 9" id="KW-0058">Aromatic hydrocarbons catabolism</keyword>
<accession>A0A1H1RP14</accession>
<protein>
    <recommendedName>
        <fullName evidence="5 8">Muconolactone Delta-isomerase</fullName>
        <shortName evidence="9">MIase</shortName>
        <ecNumber evidence="5 8">5.3.3.4</ecNumber>
    </recommendedName>
</protein>
<evidence type="ECO:0000259" key="10">
    <source>
        <dbReference type="Pfam" id="PF02426"/>
    </source>
</evidence>
<gene>
    <name evidence="11" type="ORF">SAMN05216221_1676</name>
</gene>
<evidence type="ECO:0000256" key="1">
    <source>
        <dbReference type="ARBA" id="ARBA00001739"/>
    </source>
</evidence>
<dbReference type="Proteomes" id="UP000243359">
    <property type="component" value="Chromosome I"/>
</dbReference>
<dbReference type="RefSeq" id="WP_090348508.1">
    <property type="nucleotide sequence ID" value="NZ_LT629751.1"/>
</dbReference>
<sequence length="96" mass="11171">MLFHVKMTVKLPADMDPAQAARLKADEKELAQRLQREGKWRHLWRIAGHYANYSVFDVASVEELHDTLMQLPLFPYMDIEVNGLCRHPSSIHADDR</sequence>
<reference evidence="12" key="1">
    <citation type="submission" date="2016-10" db="EMBL/GenBank/DDBJ databases">
        <authorList>
            <person name="Varghese N."/>
            <person name="Submissions S."/>
        </authorList>
    </citation>
    <scope>NUCLEOTIDE SEQUENCE [LARGE SCALE GENOMIC DNA]</scope>
    <source>
        <strain evidence="12">KCTC 32247</strain>
    </source>
</reference>
<evidence type="ECO:0000256" key="2">
    <source>
        <dbReference type="ARBA" id="ARBA00005193"/>
    </source>
</evidence>
<dbReference type="OrthoDB" id="2889526at2"/>
<proteinExistence type="inferred from homology"/>
<comment type="pathway">
    <text evidence="2 9">Aromatic compound metabolism; beta-ketoadipate pathway; 5-oxo-4,5-dihydro-2-furylacetate from catechol: step 3/3.</text>
</comment>
<dbReference type="EC" id="5.3.3.4" evidence="5 8"/>
<comment type="subunit">
    <text evidence="4">Homodecamer.</text>
</comment>
<evidence type="ECO:0000256" key="6">
    <source>
        <dbReference type="ARBA" id="ARBA00022797"/>
    </source>
</evidence>
<name>A0A1H1RP14_9PSED</name>
<evidence type="ECO:0000256" key="5">
    <source>
        <dbReference type="ARBA" id="ARBA00012070"/>
    </source>
</evidence>
<dbReference type="PIRSF" id="PIRSF001486">
    <property type="entry name" value="CatC"/>
    <property type="match status" value="1"/>
</dbReference>
<dbReference type="GO" id="GO:0042952">
    <property type="term" value="P:beta-ketoadipate pathway"/>
    <property type="evidence" value="ECO:0007669"/>
    <property type="project" value="UniProtKB-UniRule"/>
</dbReference>
<dbReference type="STRING" id="1392877.SAMN05216221_1676"/>
<dbReference type="Pfam" id="PF02426">
    <property type="entry name" value="MIase"/>
    <property type="match status" value="1"/>
</dbReference>
<evidence type="ECO:0000313" key="11">
    <source>
        <dbReference type="EMBL" id="SDS37286.1"/>
    </source>
</evidence>
<dbReference type="UniPathway" id="UPA00157">
    <property type="reaction ID" value="UER00260"/>
</dbReference>
<dbReference type="Gene3D" id="3.30.70.1060">
    <property type="entry name" value="Dimeric alpha+beta barrel"/>
    <property type="match status" value="1"/>
</dbReference>
<dbReference type="NCBIfam" id="TIGR03221">
    <property type="entry name" value="muco_delta"/>
    <property type="match status" value="1"/>
</dbReference>
<keyword evidence="12" id="KW-1185">Reference proteome</keyword>